<evidence type="ECO:0000313" key="3">
    <source>
        <dbReference type="Proteomes" id="UP000734511"/>
    </source>
</evidence>
<dbReference type="EMBL" id="JAATEJ010000015">
    <property type="protein sequence ID" value="NJP45543.1"/>
    <property type="molecule type" value="Genomic_DNA"/>
</dbReference>
<dbReference type="Proteomes" id="UP000734511">
    <property type="component" value="Unassembled WGS sequence"/>
</dbReference>
<dbReference type="Gene3D" id="3.40.50.150">
    <property type="entry name" value="Vaccinia Virus protein VP39"/>
    <property type="match status" value="1"/>
</dbReference>
<dbReference type="PANTHER" id="PTHR33744:SF1">
    <property type="entry name" value="DNA-BINDING TRANSCRIPTIONAL ACTIVATOR ADER"/>
    <property type="match status" value="1"/>
</dbReference>
<reference evidence="2 3" key="1">
    <citation type="submission" date="2020-03" db="EMBL/GenBank/DDBJ databases">
        <title>WGS of actinomycetes isolated from Thailand.</title>
        <authorList>
            <person name="Thawai C."/>
        </authorList>
    </citation>
    <scope>NUCLEOTIDE SEQUENCE [LARGE SCALE GENOMIC DNA]</scope>
    <source>
        <strain evidence="2 3">PRB2-1</strain>
    </source>
</reference>
<dbReference type="InterPro" id="IPR051448">
    <property type="entry name" value="CdaR-like_regulators"/>
</dbReference>
<dbReference type="InterPro" id="IPR029063">
    <property type="entry name" value="SAM-dependent_MTases_sf"/>
</dbReference>
<accession>A0ABX0ZNP8</accession>
<dbReference type="Gene3D" id="1.10.10.2840">
    <property type="entry name" value="PucR C-terminal helix-turn-helix domain"/>
    <property type="match status" value="2"/>
</dbReference>
<keyword evidence="3" id="KW-1185">Reference proteome</keyword>
<dbReference type="InterPro" id="IPR025736">
    <property type="entry name" value="PucR_C-HTH_dom"/>
</dbReference>
<dbReference type="Pfam" id="PF04672">
    <property type="entry name" value="Methyltransf_19"/>
    <property type="match status" value="1"/>
</dbReference>
<sequence>MARPDSPLAAVGSGGWTGGARQLVLVDGGPAPADVDGALAVVSAADPRTREALADIAGKAAGLVVVGDDALAERIAAAISVPVAVPAPSGPASGPAASGPAASGAAASGRAGLPEVWAWLNGRAALSAARHADRMAELAAVGWRHLRSAEPGARPLTAWAAGQLGARVRLVAAGADPDGWRGGDWAAYAEQCRRQAPAPVPLDVPHHGHVVLVDSAGAVLLAERAEPWEPGEPELLAQVARFAAMAAWADDVRGQEMRFAQAGRRLRAAALRRLMDGHIADARRTLEPVLPGFVAAGAGAVALVEAAPHEGPAVLSVAIDRAAGGRALIVPVSELRAAERRSRQVVVVHPGGARELEALLEAVTSAVAGRTAGGSATTPWQGIGAAVEAAEHAWASAAAGPGEAEGRDGRVPLPELLGADARGWAKRLLQGLRENDDARRAELLRVTEVTLWSGPSKASRLLGMHDDTVRAHVRAVAEAVGLDAADTVHAAVLYLAVRLGALPDPVTVDQRVTLREALGHDGARQWAQGVVGRLDTDTRTAVTSWLRHGRDATAAGGQLGVSQSTVYNRMARARQATGLDVTRHPGQRLEMALALLICDPAFRDEALGGPALRAADAPAPTPAPAGAQALVIDTGTAHSARVYDYFLGGTTNFPADRAASEKILAFAPSVRTASRECRGFGNRATAFVAGRGVDQFIDIGTGIPTSPNLHEIAQGVNRFARVVYVDHDPIVLQHAEQLMEGTEEGATAYVHGDFYEGPALLDRPEVTAVVDFGRPVALCLNNLLHFVPDEDAYARVAALVARLAPGSMLTLSQTTTEFHPELVAKVVAMMSAGVTRARARSREEFARFFTGLELVEPGIVCASHWRPEPGAAVPDPREVNALAAVGRVVG</sequence>
<evidence type="ECO:0000259" key="1">
    <source>
        <dbReference type="Pfam" id="PF13556"/>
    </source>
</evidence>
<dbReference type="PANTHER" id="PTHR33744">
    <property type="entry name" value="CARBOHYDRATE DIACID REGULATOR"/>
    <property type="match status" value="1"/>
</dbReference>
<evidence type="ECO:0000313" key="2">
    <source>
        <dbReference type="EMBL" id="NJP45543.1"/>
    </source>
</evidence>
<organism evidence="2 3">
    <name type="scientific">Actinacidiphila epipremni</name>
    <dbReference type="NCBI Taxonomy" id="2053013"/>
    <lineage>
        <taxon>Bacteria</taxon>
        <taxon>Bacillati</taxon>
        <taxon>Actinomycetota</taxon>
        <taxon>Actinomycetes</taxon>
        <taxon>Kitasatosporales</taxon>
        <taxon>Streptomycetaceae</taxon>
        <taxon>Actinacidiphila</taxon>
    </lineage>
</organism>
<comment type="caution">
    <text evidence="2">The sequence shown here is derived from an EMBL/GenBank/DDBJ whole genome shotgun (WGS) entry which is preliminary data.</text>
</comment>
<dbReference type="InterPro" id="IPR042070">
    <property type="entry name" value="PucR_C-HTH_sf"/>
</dbReference>
<dbReference type="Pfam" id="PF13556">
    <property type="entry name" value="HTH_30"/>
    <property type="match status" value="1"/>
</dbReference>
<gene>
    <name evidence="2" type="ORF">HCN08_19365</name>
</gene>
<name>A0ABX0ZNP8_9ACTN</name>
<dbReference type="RefSeq" id="WP_167984390.1">
    <property type="nucleotide sequence ID" value="NZ_JAATEJ010000015.1"/>
</dbReference>
<feature type="domain" description="PucR C-terminal helix-turn-helix" evidence="1">
    <location>
        <begin position="542"/>
        <end position="597"/>
    </location>
</feature>
<dbReference type="InterPro" id="IPR006764">
    <property type="entry name" value="SAM_dep_MeTrfase_SAV2177_type"/>
</dbReference>
<proteinExistence type="predicted"/>
<protein>
    <recommendedName>
        <fullName evidence="1">PucR C-terminal helix-turn-helix domain-containing protein</fullName>
    </recommendedName>
</protein>
<dbReference type="SUPFAM" id="SSF53335">
    <property type="entry name" value="S-adenosyl-L-methionine-dependent methyltransferases"/>
    <property type="match status" value="1"/>
</dbReference>